<feature type="compositionally biased region" description="Basic and acidic residues" evidence="1">
    <location>
        <begin position="238"/>
        <end position="255"/>
    </location>
</feature>
<feature type="region of interest" description="Disordered" evidence="1">
    <location>
        <begin position="1"/>
        <end position="35"/>
    </location>
</feature>
<feature type="compositionally biased region" description="Low complexity" evidence="1">
    <location>
        <begin position="12"/>
        <end position="27"/>
    </location>
</feature>
<keyword evidence="3" id="KW-1185">Reference proteome</keyword>
<feature type="compositionally biased region" description="Basic and acidic residues" evidence="1">
    <location>
        <begin position="185"/>
        <end position="194"/>
    </location>
</feature>
<feature type="compositionally biased region" description="Basic residues" evidence="1">
    <location>
        <begin position="1"/>
        <end position="10"/>
    </location>
</feature>
<evidence type="ECO:0000256" key="1">
    <source>
        <dbReference type="SAM" id="MobiDB-lite"/>
    </source>
</evidence>
<organism evidence="2 3">
    <name type="scientific">Trapa incisa</name>
    <dbReference type="NCBI Taxonomy" id="236973"/>
    <lineage>
        <taxon>Eukaryota</taxon>
        <taxon>Viridiplantae</taxon>
        <taxon>Streptophyta</taxon>
        <taxon>Embryophyta</taxon>
        <taxon>Tracheophyta</taxon>
        <taxon>Spermatophyta</taxon>
        <taxon>Magnoliopsida</taxon>
        <taxon>eudicotyledons</taxon>
        <taxon>Gunneridae</taxon>
        <taxon>Pentapetalae</taxon>
        <taxon>rosids</taxon>
        <taxon>malvids</taxon>
        <taxon>Myrtales</taxon>
        <taxon>Lythraceae</taxon>
        <taxon>Trapa</taxon>
    </lineage>
</organism>
<dbReference type="PANTHER" id="PTHR36056:SF1">
    <property type="entry name" value="PROTEIN, PUTATIVE-RELATED"/>
    <property type="match status" value="1"/>
</dbReference>
<dbReference type="PANTHER" id="PTHR36056">
    <property type="entry name" value="PROTEIN, PUTATIVE-RELATED"/>
    <property type="match status" value="1"/>
</dbReference>
<gene>
    <name evidence="2" type="ORF">SAY87_021482</name>
</gene>
<accession>A0AAN7JT88</accession>
<dbReference type="Proteomes" id="UP001345219">
    <property type="component" value="Chromosome 16"/>
</dbReference>
<feature type="compositionally biased region" description="Basic and acidic residues" evidence="1">
    <location>
        <begin position="263"/>
        <end position="280"/>
    </location>
</feature>
<protein>
    <submittedName>
        <fullName evidence="2">Uncharacterized protein</fullName>
    </submittedName>
</protein>
<evidence type="ECO:0000313" key="2">
    <source>
        <dbReference type="EMBL" id="KAK4752684.1"/>
    </source>
</evidence>
<comment type="caution">
    <text evidence="2">The sequence shown here is derived from an EMBL/GenBank/DDBJ whole genome shotgun (WGS) entry which is preliminary data.</text>
</comment>
<name>A0AAN7JT88_9MYRT</name>
<sequence length="668" mass="74709">MSTMHPRHRSPGNGYRSNSMGMGMSSRISPENSGRGHGFYNLEYRSFNRNYGRSQSQPKHFHPSPSPPLSQPTATVPLGKSDVFIEAGKLAAEYLVSRGILPPGALTSKWQNGNLKDLQEYKSHDTNAGYNIQFPVDGRASGPFGLQDSGSDPGPVRRRHSDGYGSSEFRNYAKGKKRGGPFRGYKSERGRDYGRNCSWSDRSKDANREYDLGNHEEQLVAQNNNTLVKKLSKEILKGDERGGAQEPESKEHESRVTSYGAEKNIRETGGDGPLNKREEMRDSKETIKIEEDKDVIGEQTNKEMISEELPDNKSSEKRLVTDLQNLCKFANMPTKTRSLRGSRLSKEDTIFYVGTSHVSDVLIEDKAVDVSVNNLSGTRDLEFENSKVEVAENINLVDRSLVLEGNRELNEKRGEKRLFEENNTNEDCKRVKEWLPSGVSDVVDGPSIEDKLLTVDYHYQQSTKCSPQTSQIGKGSYAQEKQLFPSSFKICDLNLMEASDVNETHDKDPIFMYPPISDFKKEVDIDLSISNSSMTSQHAKRVNDIPREIEVISLDEDSTPEDSDINERKPDITFTSLDGYSTNPVQNPTDIPDSQDGYGLMISELLATEFAGCPSVPEMNPLDNMDLNSGAGPLGDDDPIYMSLGEIPFLSFMHNWEHPPSQEDGKPF</sequence>
<feature type="region of interest" description="Disordered" evidence="1">
    <location>
        <begin position="139"/>
        <end position="204"/>
    </location>
</feature>
<reference evidence="2 3" key="1">
    <citation type="journal article" date="2023" name="Hortic Res">
        <title>Pangenome of water caltrop reveals structural variations and asymmetric subgenome divergence after allopolyploidization.</title>
        <authorList>
            <person name="Zhang X."/>
            <person name="Chen Y."/>
            <person name="Wang L."/>
            <person name="Yuan Y."/>
            <person name="Fang M."/>
            <person name="Shi L."/>
            <person name="Lu R."/>
            <person name="Comes H.P."/>
            <person name="Ma Y."/>
            <person name="Chen Y."/>
            <person name="Huang G."/>
            <person name="Zhou Y."/>
            <person name="Zheng Z."/>
            <person name="Qiu Y."/>
        </authorList>
    </citation>
    <scope>NUCLEOTIDE SEQUENCE [LARGE SCALE GENOMIC DNA]</scope>
    <source>
        <tissue evidence="2">Roots</tissue>
    </source>
</reference>
<feature type="region of interest" description="Disordered" evidence="1">
    <location>
        <begin position="238"/>
        <end position="280"/>
    </location>
</feature>
<feature type="region of interest" description="Disordered" evidence="1">
    <location>
        <begin position="556"/>
        <end position="595"/>
    </location>
</feature>
<dbReference type="AlphaFoldDB" id="A0AAN7JT88"/>
<dbReference type="InterPro" id="IPR040276">
    <property type="entry name" value="At4g26450-like"/>
</dbReference>
<dbReference type="EMBL" id="JAXIOK010000016">
    <property type="protein sequence ID" value="KAK4752684.1"/>
    <property type="molecule type" value="Genomic_DNA"/>
</dbReference>
<proteinExistence type="predicted"/>
<feature type="compositionally biased region" description="Polar residues" evidence="1">
    <location>
        <begin position="573"/>
        <end position="589"/>
    </location>
</feature>
<feature type="region of interest" description="Disordered" evidence="1">
    <location>
        <begin position="50"/>
        <end position="75"/>
    </location>
</feature>
<evidence type="ECO:0000313" key="3">
    <source>
        <dbReference type="Proteomes" id="UP001345219"/>
    </source>
</evidence>